<reference evidence="2 4" key="1">
    <citation type="journal article" date="2011" name="Nature">
        <title>The Medicago genome provides insight into the evolution of rhizobial symbioses.</title>
        <authorList>
            <person name="Young N.D."/>
            <person name="Debelle F."/>
            <person name="Oldroyd G.E."/>
            <person name="Geurts R."/>
            <person name="Cannon S.B."/>
            <person name="Udvardi M.K."/>
            <person name="Benedito V.A."/>
            <person name="Mayer K.F."/>
            <person name="Gouzy J."/>
            <person name="Schoof H."/>
            <person name="Van de Peer Y."/>
            <person name="Proost S."/>
            <person name="Cook D.R."/>
            <person name="Meyers B.C."/>
            <person name="Spannagl M."/>
            <person name="Cheung F."/>
            <person name="De Mita S."/>
            <person name="Krishnakumar V."/>
            <person name="Gundlach H."/>
            <person name="Zhou S."/>
            <person name="Mudge J."/>
            <person name="Bharti A.K."/>
            <person name="Murray J.D."/>
            <person name="Naoumkina M.A."/>
            <person name="Rosen B."/>
            <person name="Silverstein K.A."/>
            <person name="Tang H."/>
            <person name="Rombauts S."/>
            <person name="Zhao P.X."/>
            <person name="Zhou P."/>
            <person name="Barbe V."/>
            <person name="Bardou P."/>
            <person name="Bechner M."/>
            <person name="Bellec A."/>
            <person name="Berger A."/>
            <person name="Berges H."/>
            <person name="Bidwell S."/>
            <person name="Bisseling T."/>
            <person name="Choisne N."/>
            <person name="Couloux A."/>
            <person name="Denny R."/>
            <person name="Deshpande S."/>
            <person name="Dai X."/>
            <person name="Doyle J.J."/>
            <person name="Dudez A.M."/>
            <person name="Farmer A.D."/>
            <person name="Fouteau S."/>
            <person name="Franken C."/>
            <person name="Gibelin C."/>
            <person name="Gish J."/>
            <person name="Goldstein S."/>
            <person name="Gonzalez A.J."/>
            <person name="Green P.J."/>
            <person name="Hallab A."/>
            <person name="Hartog M."/>
            <person name="Hua A."/>
            <person name="Humphray S.J."/>
            <person name="Jeong D.H."/>
            <person name="Jing Y."/>
            <person name="Jocker A."/>
            <person name="Kenton S.M."/>
            <person name="Kim D.J."/>
            <person name="Klee K."/>
            <person name="Lai H."/>
            <person name="Lang C."/>
            <person name="Lin S."/>
            <person name="Macmil S.L."/>
            <person name="Magdelenat G."/>
            <person name="Matthews L."/>
            <person name="McCorrison J."/>
            <person name="Monaghan E.L."/>
            <person name="Mun J.H."/>
            <person name="Najar F.Z."/>
            <person name="Nicholson C."/>
            <person name="Noirot C."/>
            <person name="O'Bleness M."/>
            <person name="Paule C.R."/>
            <person name="Poulain J."/>
            <person name="Prion F."/>
            <person name="Qin B."/>
            <person name="Qu C."/>
            <person name="Retzel E.F."/>
            <person name="Riddle C."/>
            <person name="Sallet E."/>
            <person name="Samain S."/>
            <person name="Samson N."/>
            <person name="Sanders I."/>
            <person name="Saurat O."/>
            <person name="Scarpelli C."/>
            <person name="Schiex T."/>
            <person name="Segurens B."/>
            <person name="Severin A.J."/>
            <person name="Sherrier D.J."/>
            <person name="Shi R."/>
            <person name="Sims S."/>
            <person name="Singer S.R."/>
            <person name="Sinharoy S."/>
            <person name="Sterck L."/>
            <person name="Viollet A."/>
            <person name="Wang B.B."/>
            <person name="Wang K."/>
            <person name="Wang M."/>
            <person name="Wang X."/>
            <person name="Warfsmann J."/>
            <person name="Weissenbach J."/>
            <person name="White D.D."/>
            <person name="White J.D."/>
            <person name="Wiley G.B."/>
            <person name="Wincker P."/>
            <person name="Xing Y."/>
            <person name="Yang L."/>
            <person name="Yao Z."/>
            <person name="Ying F."/>
            <person name="Zhai J."/>
            <person name="Zhou L."/>
            <person name="Zuber A."/>
            <person name="Denarie J."/>
            <person name="Dixon R.A."/>
            <person name="May G.D."/>
            <person name="Schwartz D.C."/>
            <person name="Rogers J."/>
            <person name="Quetier F."/>
            <person name="Town C.D."/>
            <person name="Roe B.A."/>
        </authorList>
    </citation>
    <scope>NUCLEOTIDE SEQUENCE [LARGE SCALE GENOMIC DNA]</scope>
    <source>
        <strain evidence="2">A17</strain>
        <strain evidence="3 4">cv. Jemalong A17</strain>
    </source>
</reference>
<evidence type="ECO:0000313" key="3">
    <source>
        <dbReference type="EnsemblPlants" id="KEH21061"/>
    </source>
</evidence>
<reference evidence="3" key="3">
    <citation type="submission" date="2015-04" db="UniProtKB">
        <authorList>
            <consortium name="EnsemblPlants"/>
        </authorList>
    </citation>
    <scope>IDENTIFICATION</scope>
    <source>
        <strain evidence="3">cv. Jemalong A17</strain>
    </source>
</reference>
<evidence type="ECO:0000313" key="2">
    <source>
        <dbReference type="EMBL" id="KEH21061.1"/>
    </source>
</evidence>
<dbReference type="Proteomes" id="UP000002051">
    <property type="component" value="Chromosome 8"/>
</dbReference>
<dbReference type="AlphaFoldDB" id="A0A072TV54"/>
<dbReference type="SUPFAM" id="SSF56219">
    <property type="entry name" value="DNase I-like"/>
    <property type="match status" value="1"/>
</dbReference>
<reference evidence="2 4" key="2">
    <citation type="journal article" date="2014" name="BMC Genomics">
        <title>An improved genome release (version Mt4.0) for the model legume Medicago truncatula.</title>
        <authorList>
            <person name="Tang H."/>
            <person name="Krishnakumar V."/>
            <person name="Bidwell S."/>
            <person name="Rosen B."/>
            <person name="Chan A."/>
            <person name="Zhou S."/>
            <person name="Gentzbittel L."/>
            <person name="Childs K.L."/>
            <person name="Yandell M."/>
            <person name="Gundlach H."/>
            <person name="Mayer K.F."/>
            <person name="Schwartz D.C."/>
            <person name="Town C.D."/>
        </authorList>
    </citation>
    <scope>GENOME REANNOTATION</scope>
    <source>
        <strain evidence="2">A17</strain>
        <strain evidence="3 4">cv. Jemalong A17</strain>
    </source>
</reference>
<gene>
    <name evidence="3" type="primary">25502050</name>
    <name evidence="2" type="ordered locus">MTR_8g098280</name>
</gene>
<dbReference type="EnsemblPlants" id="KEH21061">
    <property type="protein sequence ID" value="KEH21061"/>
    <property type="gene ID" value="MTR_8g098280"/>
</dbReference>
<dbReference type="OrthoDB" id="1743162at2759"/>
<protein>
    <submittedName>
        <fullName evidence="2">Endonuclease/exonuclease/phosphatase family protein</fullName>
    </submittedName>
</protein>
<organism evidence="2 4">
    <name type="scientific">Medicago truncatula</name>
    <name type="common">Barrel medic</name>
    <name type="synonym">Medicago tribuloides</name>
    <dbReference type="NCBI Taxonomy" id="3880"/>
    <lineage>
        <taxon>Eukaryota</taxon>
        <taxon>Viridiplantae</taxon>
        <taxon>Streptophyta</taxon>
        <taxon>Embryophyta</taxon>
        <taxon>Tracheophyta</taxon>
        <taxon>Spermatophyta</taxon>
        <taxon>Magnoliopsida</taxon>
        <taxon>eudicotyledons</taxon>
        <taxon>Gunneridae</taxon>
        <taxon>Pentapetalae</taxon>
        <taxon>rosids</taxon>
        <taxon>fabids</taxon>
        <taxon>Fabales</taxon>
        <taxon>Fabaceae</taxon>
        <taxon>Papilionoideae</taxon>
        <taxon>50 kb inversion clade</taxon>
        <taxon>NPAAA clade</taxon>
        <taxon>Hologalegina</taxon>
        <taxon>IRL clade</taxon>
        <taxon>Trifolieae</taxon>
        <taxon>Medicago</taxon>
    </lineage>
</organism>
<dbReference type="InterPro" id="IPR036691">
    <property type="entry name" value="Endo/exonu/phosph_ase_sf"/>
</dbReference>
<dbReference type="Pfam" id="PF03372">
    <property type="entry name" value="Exo_endo_phos"/>
    <property type="match status" value="1"/>
</dbReference>
<dbReference type="PANTHER" id="PTHR33710:SF87">
    <property type="entry name" value="ENDONUCLEASE_EXONUCLEASE_PHOSPHATASE FAMILY PROTEIN"/>
    <property type="match status" value="1"/>
</dbReference>
<evidence type="ECO:0000313" key="4">
    <source>
        <dbReference type="Proteomes" id="UP000002051"/>
    </source>
</evidence>
<sequence length="374" mass="43478">MTLVCWNVRGINKPFKQKEIKNLLHKNKFEICVLLETRVKAEKFKKVSGLMFRDWSLINNYGMDAANGRIWIGWNPKFWDVKFDASCVQAIHCEVIHLNSNICFNLVAVYAFKTQEQRKGLWKFINDICNKTSGNLLIGGDFNSVLLVDDRLNGNLVTQQEIQDFADCMLTNNLSEVRTIGDYYTWCNNQASNDGIYSKIDRFLANTNWLHSFSNVVGEVYPKGVSDHCHISLDLAYPSSTRNTPFRFLNVLTEHHMFPSLIQEKWGHNLHSNQLINIWFKLKALKKELKELNTKYFQGITKKIEDARNALATAQKQLNTDPLNSDFIEVEKGCMSSLEMWRTIEEKIWLQKSRANWIQLGDSNTKFFHAYVMR</sequence>
<accession>A0A072TV54</accession>
<name>A0A072TV54_MEDTR</name>
<dbReference type="InterPro" id="IPR005135">
    <property type="entry name" value="Endo/exonuclease/phosphatase"/>
</dbReference>
<keyword evidence="2" id="KW-0378">Hydrolase</keyword>
<evidence type="ECO:0000259" key="1">
    <source>
        <dbReference type="Pfam" id="PF03372"/>
    </source>
</evidence>
<dbReference type="KEGG" id="mtr:25502050"/>
<dbReference type="GO" id="GO:0004519">
    <property type="term" value="F:endonuclease activity"/>
    <property type="evidence" value="ECO:0007669"/>
    <property type="project" value="UniProtKB-KW"/>
</dbReference>
<dbReference type="STRING" id="3880.A0A072TV54"/>
<proteinExistence type="predicted"/>
<dbReference type="HOGENOM" id="CLU_730736_0_0_1"/>
<keyword evidence="4" id="KW-1185">Reference proteome</keyword>
<keyword evidence="2" id="KW-0255">Endonuclease</keyword>
<dbReference type="PANTHER" id="PTHR33710">
    <property type="entry name" value="BNAC02G09200D PROTEIN"/>
    <property type="match status" value="1"/>
</dbReference>
<keyword evidence="2" id="KW-0540">Nuclease</keyword>
<dbReference type="Gene3D" id="3.60.10.10">
    <property type="entry name" value="Endonuclease/exonuclease/phosphatase"/>
    <property type="match status" value="1"/>
</dbReference>
<dbReference type="EMBL" id="CM001224">
    <property type="protein sequence ID" value="KEH21061.1"/>
    <property type="molecule type" value="Genomic_DNA"/>
</dbReference>
<feature type="domain" description="Endonuclease/exonuclease/phosphatase" evidence="1">
    <location>
        <begin position="6"/>
        <end position="228"/>
    </location>
</feature>